<keyword evidence="1" id="KW-0732">Signal</keyword>
<evidence type="ECO:0008006" key="4">
    <source>
        <dbReference type="Google" id="ProtNLM"/>
    </source>
</evidence>
<evidence type="ECO:0000313" key="3">
    <source>
        <dbReference type="Proteomes" id="UP001233836"/>
    </source>
</evidence>
<protein>
    <recommendedName>
        <fullName evidence="4">Lipoprotein</fullName>
    </recommendedName>
</protein>
<reference evidence="2 3" key="1">
    <citation type="submission" date="2023-07" db="EMBL/GenBank/DDBJ databases">
        <title>Sorghum-associated microbial communities from plants grown in Nebraska, USA.</title>
        <authorList>
            <person name="Schachtman D."/>
        </authorList>
    </citation>
    <scope>NUCLEOTIDE SEQUENCE [LARGE SCALE GENOMIC DNA]</scope>
    <source>
        <strain evidence="2 3">DS1314</strain>
    </source>
</reference>
<dbReference type="RefSeq" id="WP_307212187.1">
    <property type="nucleotide sequence ID" value="NZ_JAUSTI010000001.1"/>
</dbReference>
<comment type="caution">
    <text evidence="2">The sequence shown here is derived from an EMBL/GenBank/DDBJ whole genome shotgun (WGS) entry which is preliminary data.</text>
</comment>
<accession>A0ABT9W6Q8</accession>
<evidence type="ECO:0000313" key="2">
    <source>
        <dbReference type="EMBL" id="MDQ0168815.1"/>
    </source>
</evidence>
<proteinExistence type="predicted"/>
<keyword evidence="3" id="KW-1185">Reference proteome</keyword>
<dbReference type="EMBL" id="JAUSTI010000001">
    <property type="protein sequence ID" value="MDQ0168815.1"/>
    <property type="molecule type" value="Genomic_DNA"/>
</dbReference>
<feature type="signal peptide" evidence="1">
    <location>
        <begin position="1"/>
        <end position="18"/>
    </location>
</feature>
<name>A0ABT9W6Q8_9BACL</name>
<sequence>MKQVYLLFFLLIVLSACTNVNEDNEELIRSVTDVQQDVIHSENLTTTIPENTSNTPSAFIALDQSILSVRDFESAYAMCVSALTAYYKAVWNGSDFDVNTYFDNDNLKQYMQTKIASQHELFLKNNLMDNTVTGLKTSVEKTEFHVEDDFLYLKIDAEVMKDVGSFAEPTEFLIQNSRGNLVIVDWYTSGKDSYDSVVRGEDLVIDNPEIWNEGEWVEDLELTKK</sequence>
<organism evidence="2 3">
    <name type="scientific">Paenibacillus tundrae</name>
    <dbReference type="NCBI Taxonomy" id="528187"/>
    <lineage>
        <taxon>Bacteria</taxon>
        <taxon>Bacillati</taxon>
        <taxon>Bacillota</taxon>
        <taxon>Bacilli</taxon>
        <taxon>Bacillales</taxon>
        <taxon>Paenibacillaceae</taxon>
        <taxon>Paenibacillus</taxon>
    </lineage>
</organism>
<dbReference type="PROSITE" id="PS51257">
    <property type="entry name" value="PROKAR_LIPOPROTEIN"/>
    <property type="match status" value="1"/>
</dbReference>
<gene>
    <name evidence="2" type="ORF">J2T19_000252</name>
</gene>
<feature type="chain" id="PRO_5045606044" description="Lipoprotein" evidence="1">
    <location>
        <begin position="19"/>
        <end position="225"/>
    </location>
</feature>
<evidence type="ECO:0000256" key="1">
    <source>
        <dbReference type="SAM" id="SignalP"/>
    </source>
</evidence>
<dbReference type="Proteomes" id="UP001233836">
    <property type="component" value="Unassembled WGS sequence"/>
</dbReference>